<dbReference type="InterPro" id="IPR016032">
    <property type="entry name" value="Sig_transdc_resp-reg_C-effctor"/>
</dbReference>
<organism evidence="5 6">
    <name type="scientific">Tateyamaria omphalii</name>
    <dbReference type="NCBI Taxonomy" id="299262"/>
    <lineage>
        <taxon>Bacteria</taxon>
        <taxon>Pseudomonadati</taxon>
        <taxon>Pseudomonadota</taxon>
        <taxon>Alphaproteobacteria</taxon>
        <taxon>Rhodobacterales</taxon>
        <taxon>Roseobacteraceae</taxon>
        <taxon>Tateyamaria</taxon>
    </lineage>
</organism>
<dbReference type="Proteomes" id="UP000186336">
    <property type="component" value="Chromosome"/>
</dbReference>
<evidence type="ECO:0000259" key="4">
    <source>
        <dbReference type="PROSITE" id="PS50043"/>
    </source>
</evidence>
<gene>
    <name evidence="5" type="ORF">BWR18_13675</name>
</gene>
<keyword evidence="2" id="KW-0238">DNA-binding</keyword>
<keyword evidence="6" id="KW-1185">Reference proteome</keyword>
<dbReference type="Pfam" id="PF03472">
    <property type="entry name" value="Autoind_bind"/>
    <property type="match status" value="1"/>
</dbReference>
<dbReference type="PRINTS" id="PR00038">
    <property type="entry name" value="HTHLUXR"/>
</dbReference>
<dbReference type="SUPFAM" id="SSF46894">
    <property type="entry name" value="C-terminal effector domain of the bipartite response regulators"/>
    <property type="match status" value="1"/>
</dbReference>
<protein>
    <recommendedName>
        <fullName evidence="4">HTH luxR-type domain-containing protein</fullName>
    </recommendedName>
</protein>
<dbReference type="GO" id="GO:0003677">
    <property type="term" value="F:DNA binding"/>
    <property type="evidence" value="ECO:0007669"/>
    <property type="project" value="UniProtKB-KW"/>
</dbReference>
<dbReference type="Gene3D" id="3.30.450.80">
    <property type="entry name" value="Transcription factor LuxR-like, autoinducer-binding domain"/>
    <property type="match status" value="1"/>
</dbReference>
<dbReference type="InterPro" id="IPR036388">
    <property type="entry name" value="WH-like_DNA-bd_sf"/>
</dbReference>
<evidence type="ECO:0000313" key="6">
    <source>
        <dbReference type="Proteomes" id="UP000186336"/>
    </source>
</evidence>
<dbReference type="AlphaFoldDB" id="A0A1P8MX07"/>
<feature type="domain" description="HTH luxR-type" evidence="4">
    <location>
        <begin position="177"/>
        <end position="242"/>
    </location>
</feature>
<dbReference type="GO" id="GO:0006355">
    <property type="term" value="P:regulation of DNA-templated transcription"/>
    <property type="evidence" value="ECO:0007669"/>
    <property type="project" value="InterPro"/>
</dbReference>
<keyword evidence="3" id="KW-0804">Transcription</keyword>
<dbReference type="InterPro" id="IPR036693">
    <property type="entry name" value="TF_LuxR_autoind-bd_dom_sf"/>
</dbReference>
<dbReference type="Pfam" id="PF00196">
    <property type="entry name" value="GerE"/>
    <property type="match status" value="1"/>
</dbReference>
<accession>A0A1P8MX07</accession>
<dbReference type="Gene3D" id="1.10.10.10">
    <property type="entry name" value="Winged helix-like DNA-binding domain superfamily/Winged helix DNA-binding domain"/>
    <property type="match status" value="1"/>
</dbReference>
<dbReference type="PROSITE" id="PS50043">
    <property type="entry name" value="HTH_LUXR_2"/>
    <property type="match status" value="1"/>
</dbReference>
<dbReference type="STRING" id="299262.BWR18_13675"/>
<dbReference type="KEGG" id="tom:BWR18_13675"/>
<dbReference type="SMART" id="SM00421">
    <property type="entry name" value="HTH_LUXR"/>
    <property type="match status" value="1"/>
</dbReference>
<evidence type="ECO:0000256" key="2">
    <source>
        <dbReference type="ARBA" id="ARBA00023125"/>
    </source>
</evidence>
<dbReference type="SUPFAM" id="SSF75516">
    <property type="entry name" value="Pheromone-binding domain of LuxR-like quorum-sensing transcription factors"/>
    <property type="match status" value="1"/>
</dbReference>
<proteinExistence type="predicted"/>
<dbReference type="EMBL" id="CP019312">
    <property type="protein sequence ID" value="APX12615.1"/>
    <property type="molecule type" value="Genomic_DNA"/>
</dbReference>
<evidence type="ECO:0000256" key="1">
    <source>
        <dbReference type="ARBA" id="ARBA00023015"/>
    </source>
</evidence>
<evidence type="ECO:0000313" key="5">
    <source>
        <dbReference type="EMBL" id="APX12615.1"/>
    </source>
</evidence>
<name>A0A1P8MX07_9RHOB</name>
<dbReference type="OrthoDB" id="5292887at2"/>
<dbReference type="CDD" id="cd06170">
    <property type="entry name" value="LuxR_C_like"/>
    <property type="match status" value="1"/>
</dbReference>
<dbReference type="PANTHER" id="PTHR44688:SF16">
    <property type="entry name" value="DNA-BINDING TRANSCRIPTIONAL ACTIVATOR DEVR_DOSR"/>
    <property type="match status" value="1"/>
</dbReference>
<dbReference type="InterPro" id="IPR000792">
    <property type="entry name" value="Tscrpt_reg_LuxR_C"/>
</dbReference>
<dbReference type="InterPro" id="IPR005143">
    <property type="entry name" value="TF_LuxR_autoind-bd_dom"/>
</dbReference>
<dbReference type="RefSeq" id="WP_076629019.1">
    <property type="nucleotide sequence ID" value="NZ_CP019312.1"/>
</dbReference>
<dbReference type="PANTHER" id="PTHR44688">
    <property type="entry name" value="DNA-BINDING TRANSCRIPTIONAL ACTIVATOR DEVR_DOSR"/>
    <property type="match status" value="1"/>
</dbReference>
<sequence length="245" mass="27141">MFRDAEQLEHLTSVAALWDGVVQTLRARGIRHVIYITATGTPAHDSRVLTTCPGLYAQAAPDADPFLSHCCNSYDITRTGPEFLPDHDYLPDNAKAFIKTARSEGFLTGFGIPTRLRGAERYGGFNLGTTLDRDTFLETMWPQGEQFRLFCLLIHRRIEELSGTRTDHAPALIAPDMPASLDALSPREAEVIYMLARGLSRKEAARVCGISLNTVNEYAKTAYRKLGIHNRADAARLVFGQTTAD</sequence>
<keyword evidence="1" id="KW-0805">Transcription regulation</keyword>
<evidence type="ECO:0000256" key="3">
    <source>
        <dbReference type="ARBA" id="ARBA00023163"/>
    </source>
</evidence>
<reference evidence="5 6" key="1">
    <citation type="submission" date="2017-01" db="EMBL/GenBank/DDBJ databases">
        <title>Complete genome of Tateyamaria omphalii DOK1-4 isolated from seawater in Dokdo.</title>
        <authorList>
            <person name="Kim J.H."/>
            <person name="Chi W.-J."/>
        </authorList>
    </citation>
    <scope>NUCLEOTIDE SEQUENCE [LARGE SCALE GENOMIC DNA]</scope>
    <source>
        <strain evidence="5 6">DOK1-4</strain>
    </source>
</reference>